<gene>
    <name evidence="1" type="ORF">UFOVP124_46</name>
</gene>
<proteinExistence type="predicted"/>
<organism evidence="1">
    <name type="scientific">uncultured Caudovirales phage</name>
    <dbReference type="NCBI Taxonomy" id="2100421"/>
    <lineage>
        <taxon>Viruses</taxon>
        <taxon>Duplodnaviria</taxon>
        <taxon>Heunggongvirae</taxon>
        <taxon>Uroviricota</taxon>
        <taxon>Caudoviricetes</taxon>
        <taxon>Peduoviridae</taxon>
        <taxon>Maltschvirus</taxon>
        <taxon>Maltschvirus maltsch</taxon>
    </lineage>
</organism>
<protein>
    <recommendedName>
        <fullName evidence="2">Tail assembly chaperone</fullName>
    </recommendedName>
</protein>
<sequence>MPSEQGCRKPDWQPGAEVVLSDGQAWHFPRPRLVYRMHIDPVTQLPVMRRDASIQSESYGAMLDKMDDAANDAEFMTTLTALSLELLAQNYVIPADAVPDLFTFDPGSEVSKTRWQALANTVKGQASYPKP</sequence>
<reference evidence="1" key="1">
    <citation type="submission" date="2020-04" db="EMBL/GenBank/DDBJ databases">
        <authorList>
            <person name="Chiriac C."/>
            <person name="Salcher M."/>
            <person name="Ghai R."/>
            <person name="Kavagutti S V."/>
        </authorList>
    </citation>
    <scope>NUCLEOTIDE SEQUENCE</scope>
</reference>
<dbReference type="EMBL" id="LR796250">
    <property type="protein sequence ID" value="CAB4130967.1"/>
    <property type="molecule type" value="Genomic_DNA"/>
</dbReference>
<evidence type="ECO:0008006" key="2">
    <source>
        <dbReference type="Google" id="ProtNLM"/>
    </source>
</evidence>
<name>A0A6J5LCU1_9CAUD</name>
<evidence type="ECO:0000313" key="1">
    <source>
        <dbReference type="EMBL" id="CAB4130967.1"/>
    </source>
</evidence>
<accession>A0A6J5LCU1</accession>